<keyword evidence="3" id="KW-1185">Reference proteome</keyword>
<dbReference type="AlphaFoldDB" id="A0AAV4AUN7"/>
<evidence type="ECO:0000313" key="3">
    <source>
        <dbReference type="Proteomes" id="UP000735302"/>
    </source>
</evidence>
<protein>
    <submittedName>
        <fullName evidence="2">Uncharacterized protein</fullName>
    </submittedName>
</protein>
<evidence type="ECO:0000313" key="2">
    <source>
        <dbReference type="EMBL" id="GFO11032.1"/>
    </source>
</evidence>
<dbReference type="EMBL" id="BLXT01004214">
    <property type="protein sequence ID" value="GFO11032.1"/>
    <property type="molecule type" value="Genomic_DNA"/>
</dbReference>
<proteinExistence type="predicted"/>
<comment type="caution">
    <text evidence="2">The sequence shown here is derived from an EMBL/GenBank/DDBJ whole genome shotgun (WGS) entry which is preliminary data.</text>
</comment>
<feature type="region of interest" description="Disordered" evidence="1">
    <location>
        <begin position="56"/>
        <end position="88"/>
    </location>
</feature>
<name>A0AAV4AUN7_9GAST</name>
<feature type="compositionally biased region" description="Acidic residues" evidence="1">
    <location>
        <begin position="57"/>
        <end position="72"/>
    </location>
</feature>
<sequence>MNTVKSGFGDSAKRDGSKVDRGHGTGPGQYGVGSFCLWPLFRSGKRNAVAAAVLMMMEEEEEEEEKEEEEEGEKEKEEEGKEEKKTWR</sequence>
<feature type="region of interest" description="Disordered" evidence="1">
    <location>
        <begin position="1"/>
        <end position="30"/>
    </location>
</feature>
<feature type="compositionally biased region" description="Basic and acidic residues" evidence="1">
    <location>
        <begin position="11"/>
        <end position="23"/>
    </location>
</feature>
<feature type="compositionally biased region" description="Basic and acidic residues" evidence="1">
    <location>
        <begin position="73"/>
        <end position="88"/>
    </location>
</feature>
<evidence type="ECO:0000256" key="1">
    <source>
        <dbReference type="SAM" id="MobiDB-lite"/>
    </source>
</evidence>
<reference evidence="2 3" key="1">
    <citation type="journal article" date="2021" name="Elife">
        <title>Chloroplast acquisition without the gene transfer in kleptoplastic sea slugs, Plakobranchus ocellatus.</title>
        <authorList>
            <person name="Maeda T."/>
            <person name="Takahashi S."/>
            <person name="Yoshida T."/>
            <person name="Shimamura S."/>
            <person name="Takaki Y."/>
            <person name="Nagai Y."/>
            <person name="Toyoda A."/>
            <person name="Suzuki Y."/>
            <person name="Arimoto A."/>
            <person name="Ishii H."/>
            <person name="Satoh N."/>
            <person name="Nishiyama T."/>
            <person name="Hasebe M."/>
            <person name="Maruyama T."/>
            <person name="Minagawa J."/>
            <person name="Obokata J."/>
            <person name="Shigenobu S."/>
        </authorList>
    </citation>
    <scope>NUCLEOTIDE SEQUENCE [LARGE SCALE GENOMIC DNA]</scope>
</reference>
<accession>A0AAV4AUN7</accession>
<gene>
    <name evidence="2" type="ORF">PoB_003753700</name>
</gene>
<organism evidence="2 3">
    <name type="scientific">Plakobranchus ocellatus</name>
    <dbReference type="NCBI Taxonomy" id="259542"/>
    <lineage>
        <taxon>Eukaryota</taxon>
        <taxon>Metazoa</taxon>
        <taxon>Spiralia</taxon>
        <taxon>Lophotrochozoa</taxon>
        <taxon>Mollusca</taxon>
        <taxon>Gastropoda</taxon>
        <taxon>Heterobranchia</taxon>
        <taxon>Euthyneura</taxon>
        <taxon>Panpulmonata</taxon>
        <taxon>Sacoglossa</taxon>
        <taxon>Placobranchoidea</taxon>
        <taxon>Plakobranchidae</taxon>
        <taxon>Plakobranchus</taxon>
    </lineage>
</organism>
<dbReference type="Proteomes" id="UP000735302">
    <property type="component" value="Unassembled WGS sequence"/>
</dbReference>